<comment type="caution">
    <text evidence="1">The sequence shown here is derived from an EMBL/GenBank/DDBJ whole genome shotgun (WGS) entry which is preliminary data.</text>
</comment>
<reference evidence="1" key="1">
    <citation type="submission" date="2024-12" db="EMBL/GenBank/DDBJ databases">
        <authorList>
            <person name="Wu N."/>
        </authorList>
    </citation>
    <scope>NUCLEOTIDE SEQUENCE</scope>
    <source>
        <strain evidence="1">P15</strain>
    </source>
</reference>
<sequence>MMDRSFLDPCEDIIRMYSSTFYKAFRFLASPQREAVYVTYAFCRMIDDSVDEPERSSYTVAELEANLRSLETADGHFIWPALRWLFRSFPVTPEPFYRQMEGQRMDLSLNRYNTFEELERYCYLVAGTVGEMLVPILQGDPAGRETVESAVQLGKAMQIVNIIRDVGEDQRRGRRYIPLELMQRYGYSETEFEHGQVTQGFCDTVDWMMTVARQWMLQGLLGLQDYPVSSAFCMELAAHSYMAILDEVVHNQYEVFTKRAMVNPSKKLAILHKTVRRYPHLTEEAANHAVL</sequence>
<protein>
    <submittedName>
        <fullName evidence="1">Phytoene/squalene synthase family protein</fullName>
    </submittedName>
</protein>
<organism evidence="1 2">
    <name type="scientific">Paenibacillus mesotrionivorans</name>
    <dbReference type="NCBI Taxonomy" id="3160968"/>
    <lineage>
        <taxon>Bacteria</taxon>
        <taxon>Bacillati</taxon>
        <taxon>Bacillota</taxon>
        <taxon>Bacilli</taxon>
        <taxon>Bacillales</taxon>
        <taxon>Paenibacillaceae</taxon>
        <taxon>Paenibacillus</taxon>
    </lineage>
</organism>
<dbReference type="Proteomes" id="UP001631969">
    <property type="component" value="Unassembled WGS sequence"/>
</dbReference>
<proteinExistence type="predicted"/>
<dbReference type="EMBL" id="JBJURJ010000008">
    <property type="protein sequence ID" value="MFM9329423.1"/>
    <property type="molecule type" value="Genomic_DNA"/>
</dbReference>
<evidence type="ECO:0000313" key="2">
    <source>
        <dbReference type="Proteomes" id="UP001631969"/>
    </source>
</evidence>
<gene>
    <name evidence="1" type="ORF">ACI1P1_14110</name>
</gene>
<accession>A0ACC7NXK1</accession>
<keyword evidence="2" id="KW-1185">Reference proteome</keyword>
<name>A0ACC7NXK1_9BACL</name>
<evidence type="ECO:0000313" key="1">
    <source>
        <dbReference type="EMBL" id="MFM9329423.1"/>
    </source>
</evidence>